<evidence type="ECO:0000313" key="5">
    <source>
        <dbReference type="Proteomes" id="UP000246702"/>
    </source>
</evidence>
<dbReference type="RefSeq" id="XP_025472560.1">
    <property type="nucleotide sequence ID" value="XM_025615358.1"/>
</dbReference>
<feature type="coiled-coil region" evidence="1">
    <location>
        <begin position="619"/>
        <end position="653"/>
    </location>
</feature>
<evidence type="ECO:0000256" key="2">
    <source>
        <dbReference type="SAM" id="MobiDB-lite"/>
    </source>
</evidence>
<feature type="region of interest" description="Disordered" evidence="2">
    <location>
        <begin position="345"/>
        <end position="373"/>
    </location>
</feature>
<feature type="region of interest" description="Disordered" evidence="2">
    <location>
        <begin position="592"/>
        <end position="619"/>
    </location>
</feature>
<accession>A0A317XBA6</accession>
<keyword evidence="5" id="KW-1185">Reference proteome</keyword>
<sequence length="661" mass="72125">MPDHDLQTALQSLSPTTWSDIPTTNPAALRAYLSDLRTKAHLIIDSVPLPSAPSSSSSSDGDASQTGYADQPAGLIRPSKVVPTQPLINIPIANGDTTPTPTTNGGAPGVNDILKEVRKEWSKPIKITNARDNPLQIPIYKLPGADGKGHWFGRRSVHEGLGFDRWREKLSGEMGETLRRNEERVRRGKMPDQAVRGIGAERLVEGVDVYHVSAQFPKPTAARDFVSCIVTWEDGDGEDGSQAQEGGTGGGGRGKGREWMMVSRPCVHDDAPPVQGYIRGMYESVEFIREIPVEGEGMNPVEWVMVTRSDPGGNIPRWMVEKGTPKSICTDAIKFLNWACRDGEGRKSTDKSVGSQYDGEGEASSEEDSEDDFQYDEVEHHGLIASFAYLVNAGLERYAPQTVLDYLPTHSRQPSAQNVPETDKEVDEGKGADEPDGAEADDAASGKASISPSANSALDSSAEAGPDISALELMTKNKKGKLTSHEKQLAKLAERKRNVEAQLDRVRTDIQALRVTSPVEGSKRDKASTAALAATNDQPSSEPTSSPASSVHKGQSGKSADQDTARMQKVASGLFHEESKLLKQLSKIEKDQVKEASKIEARQQKHADKQEKWRSRAESDALRREVDVLKKEVDRLRAERKQWLDLIGSLQSENTRLAAEK</sequence>
<dbReference type="CDD" id="cd08864">
    <property type="entry name" value="SRPBCC_DUF3074"/>
    <property type="match status" value="1"/>
</dbReference>
<feature type="compositionally biased region" description="Low complexity" evidence="2">
    <location>
        <begin position="539"/>
        <end position="550"/>
    </location>
</feature>
<protein>
    <recommendedName>
        <fullName evidence="3">DUF3074 domain-containing protein</fullName>
    </recommendedName>
</protein>
<dbReference type="Gene3D" id="3.30.530.20">
    <property type="match status" value="1"/>
</dbReference>
<dbReference type="OrthoDB" id="5403181at2759"/>
<dbReference type="AlphaFoldDB" id="A0A317XBA6"/>
<dbReference type="InterPro" id="IPR023393">
    <property type="entry name" value="START-like_dom_sf"/>
</dbReference>
<feature type="compositionally biased region" description="Basic and acidic residues" evidence="2">
    <location>
        <begin position="421"/>
        <end position="433"/>
    </location>
</feature>
<dbReference type="SUPFAM" id="SSF55961">
    <property type="entry name" value="Bet v1-like"/>
    <property type="match status" value="1"/>
</dbReference>
<dbReference type="EMBL" id="MSFK01000002">
    <property type="protein sequence ID" value="PWY95799.1"/>
    <property type="molecule type" value="Genomic_DNA"/>
</dbReference>
<keyword evidence="1" id="KW-0175">Coiled coil</keyword>
<feature type="region of interest" description="Disordered" evidence="2">
    <location>
        <begin position="235"/>
        <end position="255"/>
    </location>
</feature>
<feature type="region of interest" description="Disordered" evidence="2">
    <location>
        <begin position="91"/>
        <end position="110"/>
    </location>
</feature>
<feature type="domain" description="DUF3074" evidence="3">
    <location>
        <begin position="151"/>
        <end position="339"/>
    </location>
</feature>
<feature type="compositionally biased region" description="Acidic residues" evidence="2">
    <location>
        <begin position="359"/>
        <end position="373"/>
    </location>
</feature>
<feature type="region of interest" description="Disordered" evidence="2">
    <location>
        <begin position="410"/>
        <end position="465"/>
    </location>
</feature>
<feature type="region of interest" description="Disordered" evidence="2">
    <location>
        <begin position="505"/>
        <end position="572"/>
    </location>
</feature>
<proteinExistence type="predicted"/>
<reference evidence="4 5" key="1">
    <citation type="submission" date="2016-12" db="EMBL/GenBank/DDBJ databases">
        <title>The genomes of Aspergillus section Nigri reveals drivers in fungal speciation.</title>
        <authorList>
            <consortium name="DOE Joint Genome Institute"/>
            <person name="Vesth T.C."/>
            <person name="Nybo J."/>
            <person name="Theobald S."/>
            <person name="Brandl J."/>
            <person name="Frisvad J.C."/>
            <person name="Nielsen K.F."/>
            <person name="Lyhne E.K."/>
            <person name="Kogle M.E."/>
            <person name="Kuo A."/>
            <person name="Riley R."/>
            <person name="Clum A."/>
            <person name="Nolan M."/>
            <person name="Lipzen A."/>
            <person name="Salamov A."/>
            <person name="Henrissat B."/>
            <person name="Wiebenga A."/>
            <person name="De Vries R.P."/>
            <person name="Grigoriev I.V."/>
            <person name="Mortensen U.H."/>
            <person name="Andersen M.R."/>
            <person name="Baker S.E."/>
        </authorList>
    </citation>
    <scope>NUCLEOTIDE SEQUENCE [LARGE SCALE GENOMIC DNA]</scope>
    <source>
        <strain evidence="4 5">CBS 115572</strain>
    </source>
</reference>
<dbReference type="Pfam" id="PF11274">
    <property type="entry name" value="DUF3074"/>
    <property type="match status" value="1"/>
</dbReference>
<organism evidence="4 5">
    <name type="scientific">Aspergillus sclerotioniger CBS 115572</name>
    <dbReference type="NCBI Taxonomy" id="1450535"/>
    <lineage>
        <taxon>Eukaryota</taxon>
        <taxon>Fungi</taxon>
        <taxon>Dikarya</taxon>
        <taxon>Ascomycota</taxon>
        <taxon>Pezizomycotina</taxon>
        <taxon>Eurotiomycetes</taxon>
        <taxon>Eurotiomycetidae</taxon>
        <taxon>Eurotiales</taxon>
        <taxon>Aspergillaceae</taxon>
        <taxon>Aspergillus</taxon>
        <taxon>Aspergillus subgen. Circumdati</taxon>
    </lineage>
</organism>
<evidence type="ECO:0000259" key="3">
    <source>
        <dbReference type="Pfam" id="PF11274"/>
    </source>
</evidence>
<dbReference type="Proteomes" id="UP000246702">
    <property type="component" value="Unassembled WGS sequence"/>
</dbReference>
<gene>
    <name evidence="4" type="ORF">BO94DRAFT_580960</name>
</gene>
<dbReference type="InterPro" id="IPR051213">
    <property type="entry name" value="START_lipid_transfer"/>
</dbReference>
<evidence type="ECO:0000313" key="4">
    <source>
        <dbReference type="EMBL" id="PWY95799.1"/>
    </source>
</evidence>
<feature type="compositionally biased region" description="Polar residues" evidence="2">
    <location>
        <begin position="450"/>
        <end position="459"/>
    </location>
</feature>
<feature type="compositionally biased region" description="Low complexity" evidence="2">
    <location>
        <begin position="48"/>
        <end position="64"/>
    </location>
</feature>
<comment type="caution">
    <text evidence="4">The sequence shown here is derived from an EMBL/GenBank/DDBJ whole genome shotgun (WGS) entry which is preliminary data.</text>
</comment>
<dbReference type="PANTHER" id="PTHR19308">
    <property type="entry name" value="PHOSPHATIDYLCHOLINE TRANSFER PROTEIN"/>
    <property type="match status" value="1"/>
</dbReference>
<dbReference type="PANTHER" id="PTHR19308:SF14">
    <property type="entry name" value="START DOMAIN-CONTAINING PROTEIN"/>
    <property type="match status" value="1"/>
</dbReference>
<evidence type="ECO:0000256" key="1">
    <source>
        <dbReference type="SAM" id="Coils"/>
    </source>
</evidence>
<feature type="region of interest" description="Disordered" evidence="2">
    <location>
        <begin position="48"/>
        <end position="77"/>
    </location>
</feature>
<dbReference type="InterPro" id="IPR024500">
    <property type="entry name" value="DUF3074"/>
</dbReference>
<name>A0A317XBA6_9EURO</name>
<dbReference type="GeneID" id="37117501"/>
<feature type="compositionally biased region" description="Low complexity" evidence="2">
    <location>
        <begin position="93"/>
        <end position="105"/>
    </location>
</feature>
<feature type="compositionally biased region" description="Polar residues" evidence="2">
    <location>
        <begin position="410"/>
        <end position="420"/>
    </location>
</feature>